<evidence type="ECO:0000313" key="3">
    <source>
        <dbReference type="EMBL" id="CAI8041542.1"/>
    </source>
</evidence>
<protein>
    <submittedName>
        <fullName evidence="3">Probable cysteine desulfurase</fullName>
    </submittedName>
</protein>
<evidence type="ECO:0000313" key="4">
    <source>
        <dbReference type="Proteomes" id="UP001174909"/>
    </source>
</evidence>
<dbReference type="InterPro" id="IPR015421">
    <property type="entry name" value="PyrdxlP-dep_Trfase_major"/>
</dbReference>
<reference evidence="3" key="1">
    <citation type="submission" date="2023-03" db="EMBL/GenBank/DDBJ databases">
        <authorList>
            <person name="Steffen K."/>
            <person name="Cardenas P."/>
        </authorList>
    </citation>
    <scope>NUCLEOTIDE SEQUENCE</scope>
</reference>
<dbReference type="InterPro" id="IPR000192">
    <property type="entry name" value="Aminotrans_V_dom"/>
</dbReference>
<dbReference type="EMBL" id="CASHTH010003192">
    <property type="protein sequence ID" value="CAI8041542.1"/>
    <property type="molecule type" value="Genomic_DNA"/>
</dbReference>
<evidence type="ECO:0000256" key="1">
    <source>
        <dbReference type="ARBA" id="ARBA00022898"/>
    </source>
</evidence>
<name>A0AA35T681_GEOBA</name>
<dbReference type="PANTHER" id="PTHR43586">
    <property type="entry name" value="CYSTEINE DESULFURASE"/>
    <property type="match status" value="1"/>
</dbReference>
<dbReference type="Proteomes" id="UP001174909">
    <property type="component" value="Unassembled WGS sequence"/>
</dbReference>
<dbReference type="SUPFAM" id="SSF53383">
    <property type="entry name" value="PLP-dependent transferases"/>
    <property type="match status" value="1"/>
</dbReference>
<accession>A0AA35T681</accession>
<keyword evidence="1" id="KW-0663">Pyridoxal phosphate</keyword>
<dbReference type="AlphaFoldDB" id="A0AA35T681"/>
<proteinExistence type="predicted"/>
<evidence type="ECO:0000259" key="2">
    <source>
        <dbReference type="Pfam" id="PF00266"/>
    </source>
</evidence>
<dbReference type="PANTHER" id="PTHR43586:SF8">
    <property type="entry name" value="CYSTEINE DESULFURASE 1, CHLOROPLASTIC"/>
    <property type="match status" value="1"/>
</dbReference>
<sequence>MAVPQRRNTEQLLRHIEESQLGHGSTLRGPFGARQVVYADYTASGKSLGFIEDYVRREVLPLYGNTHSASSYTSRQTGHFREEARLIVRNAVNASEKDAVIFVGSGSTGAVHKLIHCLGLRNKPHPPPVVFVSPFEHHSNLLPWRDVGAEVVPLSSFHSL</sequence>
<organism evidence="3 4">
    <name type="scientific">Geodia barretti</name>
    <name type="common">Barrett's horny sponge</name>
    <dbReference type="NCBI Taxonomy" id="519541"/>
    <lineage>
        <taxon>Eukaryota</taxon>
        <taxon>Metazoa</taxon>
        <taxon>Porifera</taxon>
        <taxon>Demospongiae</taxon>
        <taxon>Heteroscleromorpha</taxon>
        <taxon>Tetractinellida</taxon>
        <taxon>Astrophorina</taxon>
        <taxon>Geodiidae</taxon>
        <taxon>Geodia</taxon>
    </lineage>
</organism>
<keyword evidence="4" id="KW-1185">Reference proteome</keyword>
<dbReference type="InterPro" id="IPR015424">
    <property type="entry name" value="PyrdxlP-dep_Trfase"/>
</dbReference>
<comment type="caution">
    <text evidence="3">The sequence shown here is derived from an EMBL/GenBank/DDBJ whole genome shotgun (WGS) entry which is preliminary data.</text>
</comment>
<dbReference type="Pfam" id="PF00266">
    <property type="entry name" value="Aminotran_5"/>
    <property type="match status" value="1"/>
</dbReference>
<feature type="domain" description="Aminotransferase class V" evidence="2">
    <location>
        <begin position="37"/>
        <end position="148"/>
    </location>
</feature>
<dbReference type="Gene3D" id="3.40.640.10">
    <property type="entry name" value="Type I PLP-dependent aspartate aminotransferase-like (Major domain)"/>
    <property type="match status" value="1"/>
</dbReference>
<gene>
    <name evidence="3" type="ORF">GBAR_LOCUS23082</name>
</gene>